<evidence type="ECO:0000313" key="9">
    <source>
        <dbReference type="EMBL" id="TRZ01247.1"/>
    </source>
</evidence>
<dbReference type="GO" id="GO:0000981">
    <property type="term" value="F:DNA-binding transcription factor activity, RNA polymerase II-specific"/>
    <property type="evidence" value="ECO:0007669"/>
    <property type="project" value="TreeGrafter"/>
</dbReference>
<evidence type="ECO:0000256" key="3">
    <source>
        <dbReference type="ARBA" id="ARBA00023125"/>
    </source>
</evidence>
<dbReference type="InterPro" id="IPR030456">
    <property type="entry name" value="TF_fork_head_CS_2"/>
</dbReference>
<dbReference type="GO" id="GO:0048513">
    <property type="term" value="P:animal organ development"/>
    <property type="evidence" value="ECO:0007669"/>
    <property type="project" value="UniProtKB-ARBA"/>
</dbReference>
<dbReference type="GO" id="GO:0030154">
    <property type="term" value="P:cell differentiation"/>
    <property type="evidence" value="ECO:0007669"/>
    <property type="project" value="UniProtKB-ARBA"/>
</dbReference>
<protein>
    <recommendedName>
        <fullName evidence="8">Fork-head domain-containing protein</fullName>
    </recommendedName>
</protein>
<keyword evidence="5 6" id="KW-0539">Nucleus</keyword>
<dbReference type="STRING" id="623744.A0A553RGF5"/>
<dbReference type="PRINTS" id="PR00053">
    <property type="entry name" value="FORKHEAD"/>
</dbReference>
<dbReference type="Gene3D" id="1.10.10.10">
    <property type="entry name" value="Winged helix-like DNA-binding domain superfamily/Winged helix DNA-binding domain"/>
    <property type="match status" value="1"/>
</dbReference>
<dbReference type="PROSITE" id="PS00658">
    <property type="entry name" value="FORK_HEAD_2"/>
    <property type="match status" value="1"/>
</dbReference>
<dbReference type="InterPro" id="IPR036388">
    <property type="entry name" value="WH-like_DNA-bd_sf"/>
</dbReference>
<dbReference type="PANTHER" id="PTHR11829:SF156">
    <property type="entry name" value="FORKHEAD BOX PROTEIN E3"/>
    <property type="match status" value="1"/>
</dbReference>
<accession>A0A553RGF5</accession>
<dbReference type="SMART" id="SM00339">
    <property type="entry name" value="FH"/>
    <property type="match status" value="1"/>
</dbReference>
<dbReference type="SUPFAM" id="SSF46785">
    <property type="entry name" value="Winged helix' DNA-binding domain"/>
    <property type="match status" value="1"/>
</dbReference>
<evidence type="ECO:0000256" key="6">
    <source>
        <dbReference type="PROSITE-ProRule" id="PRU00089"/>
    </source>
</evidence>
<dbReference type="EMBL" id="SRMA01024132">
    <property type="protein sequence ID" value="TRZ01247.1"/>
    <property type="molecule type" value="Genomic_DNA"/>
</dbReference>
<reference evidence="9 10" key="1">
    <citation type="journal article" date="2019" name="Sci. Data">
        <title>Hybrid genome assembly and annotation of Danionella translucida.</title>
        <authorList>
            <person name="Kadobianskyi M."/>
            <person name="Schulze L."/>
            <person name="Schuelke M."/>
            <person name="Judkewitz B."/>
        </authorList>
    </citation>
    <scope>NUCLEOTIDE SEQUENCE [LARGE SCALE GENOMIC DNA]</scope>
    <source>
        <strain evidence="9 10">Bolton</strain>
    </source>
</reference>
<dbReference type="Proteomes" id="UP000316079">
    <property type="component" value="Unassembled WGS sequence"/>
</dbReference>
<evidence type="ECO:0000256" key="1">
    <source>
        <dbReference type="ARBA" id="ARBA00004123"/>
    </source>
</evidence>
<proteinExistence type="predicted"/>
<dbReference type="GO" id="GO:0009653">
    <property type="term" value="P:anatomical structure morphogenesis"/>
    <property type="evidence" value="ECO:0007669"/>
    <property type="project" value="TreeGrafter"/>
</dbReference>
<dbReference type="PROSITE" id="PS50039">
    <property type="entry name" value="FORK_HEAD_3"/>
    <property type="match status" value="1"/>
</dbReference>
<dbReference type="Pfam" id="PF00250">
    <property type="entry name" value="Forkhead"/>
    <property type="match status" value="1"/>
</dbReference>
<feature type="compositionally biased region" description="Low complexity" evidence="7">
    <location>
        <begin position="11"/>
        <end position="30"/>
    </location>
</feature>
<dbReference type="GO" id="GO:0005634">
    <property type="term" value="C:nucleus"/>
    <property type="evidence" value="ECO:0007669"/>
    <property type="project" value="UniProtKB-SubCell"/>
</dbReference>
<dbReference type="PANTHER" id="PTHR11829">
    <property type="entry name" value="FORKHEAD BOX PROTEIN"/>
    <property type="match status" value="1"/>
</dbReference>
<feature type="compositionally biased region" description="Basic and acidic residues" evidence="7">
    <location>
        <begin position="43"/>
        <end position="54"/>
    </location>
</feature>
<dbReference type="InterPro" id="IPR050211">
    <property type="entry name" value="FOX_domain-containing"/>
</dbReference>
<keyword evidence="2" id="KW-0805">Transcription regulation</keyword>
<gene>
    <name evidence="9" type="ORF">DNTS_014819</name>
</gene>
<evidence type="ECO:0000256" key="4">
    <source>
        <dbReference type="ARBA" id="ARBA00023163"/>
    </source>
</evidence>
<keyword evidence="10" id="KW-1185">Reference proteome</keyword>
<comment type="caution">
    <text evidence="9">The sequence shown here is derived from an EMBL/GenBank/DDBJ whole genome shotgun (WGS) entry which is preliminary data.</text>
</comment>
<evidence type="ECO:0000256" key="2">
    <source>
        <dbReference type="ARBA" id="ARBA00023015"/>
    </source>
</evidence>
<feature type="compositionally biased region" description="Polar residues" evidence="7">
    <location>
        <begin position="1"/>
        <end position="10"/>
    </location>
</feature>
<evidence type="ECO:0000256" key="7">
    <source>
        <dbReference type="SAM" id="MobiDB-lite"/>
    </source>
</evidence>
<feature type="DNA-binding region" description="Fork-head" evidence="6">
    <location>
        <begin position="92"/>
        <end position="186"/>
    </location>
</feature>
<dbReference type="InterPro" id="IPR001766">
    <property type="entry name" value="Fork_head_dom"/>
</dbReference>
<evidence type="ECO:0000256" key="5">
    <source>
        <dbReference type="ARBA" id="ARBA00023242"/>
    </source>
</evidence>
<keyword evidence="4" id="KW-0804">Transcription</keyword>
<dbReference type="OrthoDB" id="5402974at2759"/>
<comment type="subcellular location">
    <subcellularLocation>
        <location evidence="1 6">Nucleus</location>
    </subcellularLocation>
</comment>
<dbReference type="InterPro" id="IPR036390">
    <property type="entry name" value="WH_DNA-bd_sf"/>
</dbReference>
<keyword evidence="3 6" id="KW-0238">DNA-binding</keyword>
<dbReference type="FunFam" id="1.10.10.10:FF:000201">
    <property type="entry name" value="Forkhead box E1"/>
    <property type="match status" value="1"/>
</dbReference>
<feature type="domain" description="Fork-head" evidence="8">
    <location>
        <begin position="92"/>
        <end position="186"/>
    </location>
</feature>
<feature type="compositionally biased region" description="Basic and acidic residues" evidence="7">
    <location>
        <begin position="61"/>
        <end position="76"/>
    </location>
</feature>
<dbReference type="InterPro" id="IPR018122">
    <property type="entry name" value="TF_fork_head_CS_1"/>
</dbReference>
<name>A0A553RGF5_9TELE</name>
<dbReference type="GO" id="GO:0000978">
    <property type="term" value="F:RNA polymerase II cis-regulatory region sequence-specific DNA binding"/>
    <property type="evidence" value="ECO:0007669"/>
    <property type="project" value="TreeGrafter"/>
</dbReference>
<evidence type="ECO:0000259" key="8">
    <source>
        <dbReference type="PROSITE" id="PS50039"/>
    </source>
</evidence>
<dbReference type="AlphaFoldDB" id="A0A553RGF5"/>
<organism evidence="9 10">
    <name type="scientific">Danionella cerebrum</name>
    <dbReference type="NCBI Taxonomy" id="2873325"/>
    <lineage>
        <taxon>Eukaryota</taxon>
        <taxon>Metazoa</taxon>
        <taxon>Chordata</taxon>
        <taxon>Craniata</taxon>
        <taxon>Vertebrata</taxon>
        <taxon>Euteleostomi</taxon>
        <taxon>Actinopterygii</taxon>
        <taxon>Neopterygii</taxon>
        <taxon>Teleostei</taxon>
        <taxon>Ostariophysi</taxon>
        <taxon>Cypriniformes</taxon>
        <taxon>Danionidae</taxon>
        <taxon>Danioninae</taxon>
        <taxon>Danionella</taxon>
    </lineage>
</organism>
<feature type="region of interest" description="Disordered" evidence="7">
    <location>
        <begin position="1"/>
        <end position="90"/>
    </location>
</feature>
<dbReference type="GO" id="GO:0048731">
    <property type="term" value="P:system development"/>
    <property type="evidence" value="ECO:0007669"/>
    <property type="project" value="UniProtKB-ARBA"/>
</dbReference>
<dbReference type="PROSITE" id="PS00657">
    <property type="entry name" value="FORK_HEAD_1"/>
    <property type="match status" value="1"/>
</dbReference>
<sequence length="411" mass="44499">MCNMTAESQHSPAEAASPVVLSPSVSLDSPLPLPPSALTLQPRTKDGILIKAEPRGSSPTIDREEVLSLGQTEEHLPATGSRRRKRPVQRGKPPYSYIALIAMAIANSPERKLTLGGIYKFIMERFPFYRENSKKWQNSIRHNLTLNDCFVKIPREPGRPGKGNYWTLDPAAEDMFDNGSFLRRRKRFKRTDVSTYPGYMQSSSAFTPTPMGRQSYPNTLYPGVTSGYGTQLAASPHPAMLHHYQASPGVTQGQPRMFSIDNIINQQTVMQGTGDLNAQSLGLGAGELGSMSSNCSVSTSEPSCFQAQSINPASNMLSRNTGSLAANLTGSYSYPSPTSPSHLSGVAQSGFSPGGSQVYCSGNRISLPPVRSGSCGDHTEPLLGLSGPTMNSYNNAYMRQANFASGLERYM</sequence>
<dbReference type="CDD" id="cd20019">
    <property type="entry name" value="FH_FOXE"/>
    <property type="match status" value="1"/>
</dbReference>
<evidence type="ECO:0000313" key="10">
    <source>
        <dbReference type="Proteomes" id="UP000316079"/>
    </source>
</evidence>
<dbReference type="GO" id="GO:0009888">
    <property type="term" value="P:tissue development"/>
    <property type="evidence" value="ECO:0007669"/>
    <property type="project" value="UniProtKB-ARBA"/>
</dbReference>